<evidence type="ECO:0000313" key="3">
    <source>
        <dbReference type="EMBL" id="ABZ73148.1"/>
    </source>
</evidence>
<dbReference type="SMART" id="SM00867">
    <property type="entry name" value="YceI"/>
    <property type="match status" value="1"/>
</dbReference>
<evidence type="ECO:0000256" key="1">
    <source>
        <dbReference type="SAM" id="SignalP"/>
    </source>
</evidence>
<dbReference type="STRING" id="366602.Caul_4023"/>
<dbReference type="InterPro" id="IPR007372">
    <property type="entry name" value="Lipid/polyisoprenoid-bd_YceI"/>
</dbReference>
<dbReference type="AlphaFoldDB" id="B0SWU0"/>
<dbReference type="Pfam" id="PF04264">
    <property type="entry name" value="YceI"/>
    <property type="match status" value="1"/>
</dbReference>
<feature type="signal peptide" evidence="1">
    <location>
        <begin position="1"/>
        <end position="27"/>
    </location>
</feature>
<dbReference type="PANTHER" id="PTHR34406">
    <property type="entry name" value="PROTEIN YCEI"/>
    <property type="match status" value="1"/>
</dbReference>
<dbReference type="HOGENOM" id="CLU_071003_1_1_5"/>
<dbReference type="InterPro" id="IPR036761">
    <property type="entry name" value="TTHA0802/YceI-like_sf"/>
</dbReference>
<gene>
    <name evidence="3" type="ordered locus">Caul_4023</name>
</gene>
<name>B0SWU0_CAUSK</name>
<dbReference type="KEGG" id="cak:Caul_4023"/>
<dbReference type="SUPFAM" id="SSF101874">
    <property type="entry name" value="YceI-like"/>
    <property type="match status" value="1"/>
</dbReference>
<feature type="domain" description="Lipid/polyisoprenoid-binding YceI-like" evidence="2">
    <location>
        <begin position="56"/>
        <end position="229"/>
    </location>
</feature>
<protein>
    <submittedName>
        <fullName evidence="3">YceI family protein</fullName>
    </submittedName>
</protein>
<keyword evidence="1" id="KW-0732">Signal</keyword>
<dbReference type="PANTHER" id="PTHR34406:SF1">
    <property type="entry name" value="PROTEIN YCEI"/>
    <property type="match status" value="1"/>
</dbReference>
<feature type="chain" id="PRO_5002755627" evidence="1">
    <location>
        <begin position="28"/>
        <end position="242"/>
    </location>
</feature>
<dbReference type="EMBL" id="CP000927">
    <property type="protein sequence ID" value="ABZ73148.1"/>
    <property type="molecule type" value="Genomic_DNA"/>
</dbReference>
<proteinExistence type="predicted"/>
<accession>B0SWU0</accession>
<sequence length="242" mass="24880" precursor="true">MTHPDLRSTAAPFLKAGLMAGAVAVLAACSPPAAKKAEAPPAPAAAAPAAQVPAGDYKLDPAHASLEFKVNHLGFSHYTARFTDFDASLKFDPANPSASSVEATIDPRSLTLPAPPAGFKDELTGKAWLDAAQYPAITFRSTKVEVTGANTAKVTGDFTLHGVTRPVVLEATFNGGYAGHPMDPHARIGFSAHGVFKRSDFGIGFGVPAPGTTMGVSDEVDVSIEAEFSGPPLANAKASAAR</sequence>
<dbReference type="PROSITE" id="PS51257">
    <property type="entry name" value="PROKAR_LIPOPROTEIN"/>
    <property type="match status" value="1"/>
</dbReference>
<dbReference type="Gene3D" id="2.40.128.110">
    <property type="entry name" value="Lipid/polyisoprenoid-binding, YceI-like"/>
    <property type="match status" value="1"/>
</dbReference>
<dbReference type="eggNOG" id="COG2353">
    <property type="taxonomic scope" value="Bacteria"/>
</dbReference>
<reference evidence="3" key="1">
    <citation type="submission" date="2008-01" db="EMBL/GenBank/DDBJ databases">
        <title>Complete sequence of chromosome of Caulobacter sp. K31.</title>
        <authorList>
            <consortium name="US DOE Joint Genome Institute"/>
            <person name="Copeland A."/>
            <person name="Lucas S."/>
            <person name="Lapidus A."/>
            <person name="Barry K."/>
            <person name="Glavina del Rio T."/>
            <person name="Dalin E."/>
            <person name="Tice H."/>
            <person name="Pitluck S."/>
            <person name="Bruce D."/>
            <person name="Goodwin L."/>
            <person name="Thompson L.S."/>
            <person name="Brettin T."/>
            <person name="Detter J.C."/>
            <person name="Han C."/>
            <person name="Schmutz J."/>
            <person name="Larimer F."/>
            <person name="Land M."/>
            <person name="Hauser L."/>
            <person name="Kyrpides N."/>
            <person name="Kim E."/>
            <person name="Stephens C."/>
            <person name="Richardson P."/>
        </authorList>
    </citation>
    <scope>NUCLEOTIDE SEQUENCE [LARGE SCALE GENOMIC DNA]</scope>
    <source>
        <strain evidence="3">K31</strain>
    </source>
</reference>
<organism evidence="3">
    <name type="scientific">Caulobacter sp. (strain K31)</name>
    <dbReference type="NCBI Taxonomy" id="366602"/>
    <lineage>
        <taxon>Bacteria</taxon>
        <taxon>Pseudomonadati</taxon>
        <taxon>Pseudomonadota</taxon>
        <taxon>Alphaproteobacteria</taxon>
        <taxon>Caulobacterales</taxon>
        <taxon>Caulobacteraceae</taxon>
        <taxon>Caulobacter</taxon>
    </lineage>
</organism>
<evidence type="ECO:0000259" key="2">
    <source>
        <dbReference type="SMART" id="SM00867"/>
    </source>
</evidence>